<dbReference type="InterPro" id="IPR017871">
    <property type="entry name" value="ABC_transporter-like_CS"/>
</dbReference>
<evidence type="ECO:0000256" key="4">
    <source>
        <dbReference type="ARBA" id="ARBA00022840"/>
    </source>
</evidence>
<dbReference type="GeneID" id="97265622"/>
<dbReference type="CDD" id="cd03215">
    <property type="entry name" value="ABC_Carb_Monos_II"/>
    <property type="match status" value="1"/>
</dbReference>
<dbReference type="InterPro" id="IPR003439">
    <property type="entry name" value="ABC_transporter-like_ATP-bd"/>
</dbReference>
<evidence type="ECO:0000256" key="3">
    <source>
        <dbReference type="ARBA" id="ARBA00022741"/>
    </source>
</evidence>
<evidence type="ECO:0000256" key="2">
    <source>
        <dbReference type="ARBA" id="ARBA00022737"/>
    </source>
</evidence>
<comment type="caution">
    <text evidence="5">The sequence shown here is derived from an EMBL/GenBank/DDBJ whole genome shotgun (WGS) entry which is preliminary data.</text>
</comment>
<dbReference type="GO" id="GO:0005524">
    <property type="term" value="F:ATP binding"/>
    <property type="evidence" value="ECO:0007669"/>
    <property type="project" value="UniProtKB-KW"/>
</dbReference>
<dbReference type="CDD" id="cd03216">
    <property type="entry name" value="ABC_Carb_Monos_I"/>
    <property type="match status" value="1"/>
</dbReference>
<dbReference type="PANTHER" id="PTHR43790">
    <property type="entry name" value="CARBOHYDRATE TRANSPORT ATP-BINDING PROTEIN MG119-RELATED"/>
    <property type="match status" value="1"/>
</dbReference>
<dbReference type="InterPro" id="IPR050107">
    <property type="entry name" value="ABC_carbohydrate_import_ATPase"/>
</dbReference>
<keyword evidence="3" id="KW-0547">Nucleotide-binding</keyword>
<dbReference type="SMART" id="SM00382">
    <property type="entry name" value="AAA"/>
    <property type="match status" value="2"/>
</dbReference>
<name>A0A140G3Y6_9ACTN</name>
<dbReference type="GO" id="GO:0016887">
    <property type="term" value="F:ATP hydrolysis activity"/>
    <property type="evidence" value="ECO:0007669"/>
    <property type="project" value="InterPro"/>
</dbReference>
<dbReference type="InterPro" id="IPR027417">
    <property type="entry name" value="P-loop_NTPase"/>
</dbReference>
<keyword evidence="1" id="KW-0813">Transport</keyword>
<organism evidence="5 6">
    <name type="scientific">Streptomyces albidoflavus</name>
    <dbReference type="NCBI Taxonomy" id="1886"/>
    <lineage>
        <taxon>Bacteria</taxon>
        <taxon>Bacillati</taxon>
        <taxon>Actinomycetota</taxon>
        <taxon>Actinomycetes</taxon>
        <taxon>Kitasatosporales</taxon>
        <taxon>Streptomycetaceae</taxon>
        <taxon>Streptomyces</taxon>
        <taxon>Streptomyces albidoflavus group</taxon>
    </lineage>
</organism>
<dbReference type="RefSeq" id="WP_030305734.1">
    <property type="nucleotide sequence ID" value="NZ_CP014485.1"/>
</dbReference>
<keyword evidence="4 5" id="KW-0067">ATP-binding</keyword>
<dbReference type="EMBL" id="PKLL01000001">
    <property type="protein sequence ID" value="RZE30274.1"/>
    <property type="molecule type" value="Genomic_DNA"/>
</dbReference>
<evidence type="ECO:0000313" key="6">
    <source>
        <dbReference type="Proteomes" id="UP000292693"/>
    </source>
</evidence>
<gene>
    <name evidence="5" type="ORF">C0Q92_00100</name>
</gene>
<dbReference type="Pfam" id="PF00005">
    <property type="entry name" value="ABC_tran"/>
    <property type="match status" value="2"/>
</dbReference>
<sequence>MTIPSPPPDRTAPVPAAEASGLNKQYPGVRALSDVDFRIEPGEVRALLGRNGAGKSTLIRMLSGVEVPDSGEVRIGGETLGHGGVRRAVELGAATVHQELSLVPEMTVAENLFLGEWPRSGLSGVDFPRMRREAAEVLAELDVRVSPEATVGSLSLAEQQLVEIARAVRRRPRLLILDEPTSALAAGEARTVLEAVGRISASGVAVIYVSHRLDEIRQVARSVTVVRDGSVVDTVDVQEATTTQIVALMLGQAAREQEPFAPRTVDRSSAPLLSVRGLTLAPKLEDIGFDLYAGEVLGIGGLLGSGRSELLRSVAGFEPEAERTVAFEGRPVARPSAAEMKRLGVGMTPEDRKGEGIVPLLGVGENMTMAWFAGISGRAGLSSRRAAEAGDELARRLAVKTPGLDTPIVNLSGGNQQKAVIGRWLHARSRVLLLDEPTRGVDVEAKQQIYRLIRSLADEGAAVVFVSGELEELPLVCDRVLTLQNGRFTREFLAPDITLDDIMAATMAVEV</sequence>
<dbReference type="Gene3D" id="3.40.50.300">
    <property type="entry name" value="P-loop containing nucleotide triphosphate hydrolases"/>
    <property type="match status" value="2"/>
</dbReference>
<evidence type="ECO:0000256" key="1">
    <source>
        <dbReference type="ARBA" id="ARBA00022448"/>
    </source>
</evidence>
<keyword evidence="2" id="KW-0677">Repeat</keyword>
<protein>
    <submittedName>
        <fullName evidence="5">Sugar ABC transporter ATP-binding protein</fullName>
    </submittedName>
</protein>
<dbReference type="PANTHER" id="PTHR43790:SF9">
    <property type="entry name" value="GALACTOFURANOSE TRANSPORTER ATP-BINDING PROTEIN YTFR"/>
    <property type="match status" value="1"/>
</dbReference>
<dbReference type="InterPro" id="IPR003593">
    <property type="entry name" value="AAA+_ATPase"/>
</dbReference>
<dbReference type="PROSITE" id="PS50893">
    <property type="entry name" value="ABC_TRANSPORTER_2"/>
    <property type="match status" value="2"/>
</dbReference>
<reference evidence="5 6" key="1">
    <citation type="submission" date="2017-12" db="EMBL/GenBank/DDBJ databases">
        <title>Population genomics insights into the ecological differentiation and adaptive evolution in streptomycetes.</title>
        <authorList>
            <person name="Li Y."/>
            <person name="Huang Y."/>
        </authorList>
    </citation>
    <scope>NUCLEOTIDE SEQUENCE [LARGE SCALE GENOMIC DNA]</scope>
    <source>
        <strain evidence="5 6">NBRC 100770</strain>
    </source>
</reference>
<accession>A0A140G3Y6</accession>
<evidence type="ECO:0000313" key="5">
    <source>
        <dbReference type="EMBL" id="RZE30274.1"/>
    </source>
</evidence>
<dbReference type="AlphaFoldDB" id="A0A140G3Y6"/>
<dbReference type="Proteomes" id="UP000292693">
    <property type="component" value="Unassembled WGS sequence"/>
</dbReference>
<dbReference type="PROSITE" id="PS00211">
    <property type="entry name" value="ABC_TRANSPORTER_1"/>
    <property type="match status" value="1"/>
</dbReference>
<dbReference type="SUPFAM" id="SSF52540">
    <property type="entry name" value="P-loop containing nucleoside triphosphate hydrolases"/>
    <property type="match status" value="2"/>
</dbReference>
<proteinExistence type="predicted"/>